<dbReference type="InterPro" id="IPR013087">
    <property type="entry name" value="Znf_C2H2_type"/>
</dbReference>
<proteinExistence type="predicted"/>
<reference evidence="3 4" key="1">
    <citation type="submission" date="2024-02" db="EMBL/GenBank/DDBJ databases">
        <title>Chromosome-scale genome assembly of the rough periwinkle Littorina saxatilis.</title>
        <authorList>
            <person name="De Jode A."/>
            <person name="Faria R."/>
            <person name="Formenti G."/>
            <person name="Sims Y."/>
            <person name="Smith T.P."/>
            <person name="Tracey A."/>
            <person name="Wood J.M.D."/>
            <person name="Zagrodzka Z.B."/>
            <person name="Johannesson K."/>
            <person name="Butlin R.K."/>
            <person name="Leder E.H."/>
        </authorList>
    </citation>
    <scope>NUCLEOTIDE SEQUENCE [LARGE SCALE GENOMIC DNA]</scope>
    <source>
        <strain evidence="3">Snail1</strain>
        <tissue evidence="3">Muscle</tissue>
    </source>
</reference>
<dbReference type="GO" id="GO:0005634">
    <property type="term" value="C:nucleus"/>
    <property type="evidence" value="ECO:0007669"/>
    <property type="project" value="TreeGrafter"/>
</dbReference>
<feature type="compositionally biased region" description="Polar residues" evidence="1">
    <location>
        <begin position="14"/>
        <end position="30"/>
    </location>
</feature>
<feature type="domain" description="C2H2-type" evidence="2">
    <location>
        <begin position="95"/>
        <end position="118"/>
    </location>
</feature>
<dbReference type="InterPro" id="IPR055303">
    <property type="entry name" value="ATMIN"/>
</dbReference>
<dbReference type="PROSITE" id="PS00028">
    <property type="entry name" value="ZINC_FINGER_C2H2_1"/>
    <property type="match status" value="1"/>
</dbReference>
<evidence type="ECO:0000313" key="4">
    <source>
        <dbReference type="Proteomes" id="UP001374579"/>
    </source>
</evidence>
<comment type="caution">
    <text evidence="3">The sequence shown here is derived from an EMBL/GenBank/DDBJ whole genome shotgun (WGS) entry which is preliminary data.</text>
</comment>
<gene>
    <name evidence="3" type="ORF">V1264_001019</name>
</gene>
<sequence length="1161" mass="123620">MGTEMETLHPAVSITGTTPENVQNNSTTKLARTKPQPLSHLVRAAEVNHGTMSEVTKQTLPQTEDTGSEGTAEVIKVCPSAEQLHWKEAPTRLYCPARECRLVFKTQGGLTKHTNACHPEHKANGGGEGKEFHFHCPEAGCRFNSDFDRWLMSFAQLKAHYVNTHEKKFTCSMCGKGFGLDRDRAYHEKDCGTVFACGVCPCHYPSRQALLTHCARKQHPLPEKYRLPKKSNESKTAASSSQSASVEGSRAKGQGTGGKCSQPHLVTASGNEEMELKVKSSGSPDKAKTKTPCSPRRILPKCPVILAPSLPVALARRVIVNSQGGRSLAHTSCVEIQTDASGIGRLPQRVNVHGVSTGCQTVKNSTGVGQQVNTATQVSATQSRSPTCSSQISDMATQVSGIVFGMVQGSRITHTAIQTSVDKTNSSTQLTGDISLGYDFGAVNRSAQATAVLVNSATQMDLNPQLCAVAVQTNVGTDVTNMAVQATSHIPDFAHIATQATSGEPDVFDISTQVSGALIDPNFPGMMVNPNLVQPPAINTATQATLPYTALNKRNTTNTTGTQMAVGVGSDESETATTGMQTSLSLIPGRSKFGVIAQTQTLGDHILRSAMATADIPVVRSPGRAKGRSPGRKRNMKSSEAQTQAYIQRAKKRRRKQGRLAEEAHPGGVQDLSIATQTVASISPKPTPRPSSSLGMYQNPTLSASASREEESETWDPFLSAPSPPHISTSDTGLQADLDEFLSTYTADFGVQTQDDFLAVCTAEFGVQTSDFSVGGGTADFGVQTIASSLGSLLEDIECGMQYGGSTENTAGMGNPLESTQVSTSSKVSGYSSMVHCGTGTDVSTLDCQTQTIKPVTSETGYSLESCFAEMGTEMDSSLSGFPNPLNPKLFDSFDSELSFSDCATGTEDFFASSHTQTSVGNVASVVKESSISPVMSIDSAVGTDDIFSEIHTQTGLGIQEDLEAGASDRFVESFLSQSAQTDDTNQTQAYSDSATGWDSLHSQAAETSHTTISTSLSATDFSAVAATDTQTQTADDLLDFLMNNMETQTTEDLPDSNLLVADTQTQTSGILLTPPHALSPAPGTSFSPFNNNDATSLVTTETQTCSQFLPEFDEDDEDELFHISDMQTQTSLLDSPVHDDQDFHITDMQEQTSTLHLLVD</sequence>
<name>A0AAN9C1A0_9CAEN</name>
<evidence type="ECO:0000313" key="3">
    <source>
        <dbReference type="EMBL" id="KAK7115078.1"/>
    </source>
</evidence>
<feature type="compositionally biased region" description="Basic residues" evidence="1">
    <location>
        <begin position="623"/>
        <end position="636"/>
    </location>
</feature>
<evidence type="ECO:0000256" key="1">
    <source>
        <dbReference type="SAM" id="MobiDB-lite"/>
    </source>
</evidence>
<organism evidence="3 4">
    <name type="scientific">Littorina saxatilis</name>
    <dbReference type="NCBI Taxonomy" id="31220"/>
    <lineage>
        <taxon>Eukaryota</taxon>
        <taxon>Metazoa</taxon>
        <taxon>Spiralia</taxon>
        <taxon>Lophotrochozoa</taxon>
        <taxon>Mollusca</taxon>
        <taxon>Gastropoda</taxon>
        <taxon>Caenogastropoda</taxon>
        <taxon>Littorinimorpha</taxon>
        <taxon>Littorinoidea</taxon>
        <taxon>Littorinidae</taxon>
        <taxon>Littorina</taxon>
    </lineage>
</organism>
<dbReference type="Proteomes" id="UP001374579">
    <property type="component" value="Unassembled WGS sequence"/>
</dbReference>
<feature type="region of interest" description="Disordered" evidence="1">
    <location>
        <begin position="225"/>
        <end position="294"/>
    </location>
</feature>
<feature type="compositionally biased region" description="Polar residues" evidence="1">
    <location>
        <begin position="690"/>
        <end position="702"/>
    </location>
</feature>
<protein>
    <recommendedName>
        <fullName evidence="2">C2H2-type domain-containing protein</fullName>
    </recommendedName>
</protein>
<dbReference type="EMBL" id="JBAMIC010000001">
    <property type="protein sequence ID" value="KAK7115078.1"/>
    <property type="molecule type" value="Genomic_DNA"/>
</dbReference>
<feature type="region of interest" description="Disordered" evidence="1">
    <location>
        <begin position="1"/>
        <end position="34"/>
    </location>
</feature>
<feature type="region of interest" description="Disordered" evidence="1">
    <location>
        <begin position="617"/>
        <end position="730"/>
    </location>
</feature>
<evidence type="ECO:0000259" key="2">
    <source>
        <dbReference type="PROSITE" id="PS00028"/>
    </source>
</evidence>
<dbReference type="SMART" id="SM00355">
    <property type="entry name" value="ZnF_C2H2"/>
    <property type="match status" value="4"/>
</dbReference>
<dbReference type="PANTHER" id="PTHR46664">
    <property type="entry name" value="ATM INTERACTOR"/>
    <property type="match status" value="1"/>
</dbReference>
<feature type="compositionally biased region" description="Basic residues" evidence="1">
    <location>
        <begin position="649"/>
        <end position="658"/>
    </location>
</feature>
<dbReference type="PANTHER" id="PTHR46664:SF1">
    <property type="entry name" value="ATM INTERACTOR"/>
    <property type="match status" value="1"/>
</dbReference>
<dbReference type="GO" id="GO:0045944">
    <property type="term" value="P:positive regulation of transcription by RNA polymerase II"/>
    <property type="evidence" value="ECO:0007669"/>
    <property type="project" value="InterPro"/>
</dbReference>
<accession>A0AAN9C1A0</accession>
<keyword evidence="4" id="KW-1185">Reference proteome</keyword>
<dbReference type="GO" id="GO:0000981">
    <property type="term" value="F:DNA-binding transcription factor activity, RNA polymerase II-specific"/>
    <property type="evidence" value="ECO:0007669"/>
    <property type="project" value="TreeGrafter"/>
</dbReference>
<dbReference type="GO" id="GO:0000976">
    <property type="term" value="F:transcription cis-regulatory region binding"/>
    <property type="evidence" value="ECO:0007669"/>
    <property type="project" value="InterPro"/>
</dbReference>
<dbReference type="AlphaFoldDB" id="A0AAN9C1A0"/>
<feature type="compositionally biased region" description="Low complexity" evidence="1">
    <location>
        <begin position="234"/>
        <end position="245"/>
    </location>
</feature>